<dbReference type="RefSeq" id="WP_009383219.1">
    <property type="nucleotide sequence ID" value="NZ_AMSQ01000007.1"/>
</dbReference>
<sequence>MPQSADKRKNWKKELSKQTNNDDRVKILVDENVHRIGNLTLTGYNSEMSAKAFEDKRDYRDPKTNEETGLKTRLYLNDSIVSEDESIDDKNTWTIEDIDRRSKLLIKEVVDTYKWDI</sequence>
<accession>K9AQ25</accession>
<dbReference type="Pfam" id="PF07510">
    <property type="entry name" value="GmrSD_C"/>
    <property type="match status" value="1"/>
</dbReference>
<organism evidence="2 3">
    <name type="scientific">Staphylococcus massiliensis S46</name>
    <dbReference type="NCBI Taxonomy" id="1229783"/>
    <lineage>
        <taxon>Bacteria</taxon>
        <taxon>Bacillati</taxon>
        <taxon>Bacillota</taxon>
        <taxon>Bacilli</taxon>
        <taxon>Bacillales</taxon>
        <taxon>Staphylococcaceae</taxon>
        <taxon>Staphylococcus</taxon>
    </lineage>
</organism>
<dbReference type="OrthoDB" id="9798761at2"/>
<dbReference type="PATRIC" id="fig|1229783.3.peg.1101"/>
<gene>
    <name evidence="2" type="ORF">C273_05452</name>
</gene>
<evidence type="ECO:0000313" key="3">
    <source>
        <dbReference type="Proteomes" id="UP000009885"/>
    </source>
</evidence>
<dbReference type="eggNOG" id="COG1479">
    <property type="taxonomic scope" value="Bacteria"/>
</dbReference>
<comment type="caution">
    <text evidence="2">The sequence shown here is derived from an EMBL/GenBank/DDBJ whole genome shotgun (WGS) entry which is preliminary data.</text>
</comment>
<dbReference type="InterPro" id="IPR011089">
    <property type="entry name" value="GmrSD_C"/>
</dbReference>
<evidence type="ECO:0000259" key="1">
    <source>
        <dbReference type="Pfam" id="PF07510"/>
    </source>
</evidence>
<reference evidence="2 3" key="1">
    <citation type="journal article" date="2013" name="Genome Announc.">
        <title>Genome Sequence of Staphylococcus massiliensis Strain S46, Isolated from the Surface of Healthy Human Skin.</title>
        <authorList>
            <person name="Srivastav R."/>
            <person name="Singh A."/>
            <person name="Jangir P.K."/>
            <person name="Kumari C."/>
            <person name="Muduli S."/>
            <person name="Sharma R."/>
        </authorList>
    </citation>
    <scope>NUCLEOTIDE SEQUENCE [LARGE SCALE GENOMIC DNA]</scope>
    <source>
        <strain evidence="2 3">S46</strain>
    </source>
</reference>
<protein>
    <recommendedName>
        <fullName evidence="1">GmrSD restriction endonucleases C-terminal domain-containing protein</fullName>
    </recommendedName>
</protein>
<dbReference type="Proteomes" id="UP000009885">
    <property type="component" value="Unassembled WGS sequence"/>
</dbReference>
<evidence type="ECO:0000313" key="2">
    <source>
        <dbReference type="EMBL" id="EKU48126.1"/>
    </source>
</evidence>
<proteinExistence type="predicted"/>
<dbReference type="STRING" id="1229783.C273_05452"/>
<feature type="domain" description="GmrSD restriction endonucleases C-terminal" evidence="1">
    <location>
        <begin position="1"/>
        <end position="107"/>
    </location>
</feature>
<name>K9AQ25_9STAP</name>
<dbReference type="EMBL" id="AMSQ01000007">
    <property type="protein sequence ID" value="EKU48126.1"/>
    <property type="molecule type" value="Genomic_DNA"/>
</dbReference>
<keyword evidence="3" id="KW-1185">Reference proteome</keyword>
<dbReference type="AlphaFoldDB" id="K9AQ25"/>